<feature type="non-terminal residue" evidence="1">
    <location>
        <position position="1"/>
    </location>
</feature>
<proteinExistence type="predicted"/>
<evidence type="ECO:0000313" key="1">
    <source>
        <dbReference type="EMBL" id="KAK8863628.1"/>
    </source>
</evidence>
<dbReference type="EMBL" id="JAPFFF010000017">
    <property type="protein sequence ID" value="KAK8863628.1"/>
    <property type="molecule type" value="Genomic_DNA"/>
</dbReference>
<accession>A0ABR2IJ43</accession>
<keyword evidence="2" id="KW-1185">Reference proteome</keyword>
<gene>
    <name evidence="1" type="ORF">M9Y10_011316</name>
</gene>
<reference evidence="1 2" key="1">
    <citation type="submission" date="2024-04" db="EMBL/GenBank/DDBJ databases">
        <title>Tritrichomonas musculus Genome.</title>
        <authorList>
            <person name="Alves-Ferreira E."/>
            <person name="Grigg M."/>
            <person name="Lorenzi H."/>
            <person name="Galac M."/>
        </authorList>
    </citation>
    <scope>NUCLEOTIDE SEQUENCE [LARGE SCALE GENOMIC DNA]</scope>
    <source>
        <strain evidence="1 2">EAF2021</strain>
    </source>
</reference>
<protein>
    <submittedName>
        <fullName evidence="1">Uncharacterized protein</fullName>
    </submittedName>
</protein>
<organism evidence="1 2">
    <name type="scientific">Tritrichomonas musculus</name>
    <dbReference type="NCBI Taxonomy" id="1915356"/>
    <lineage>
        <taxon>Eukaryota</taxon>
        <taxon>Metamonada</taxon>
        <taxon>Parabasalia</taxon>
        <taxon>Tritrichomonadida</taxon>
        <taxon>Tritrichomonadidae</taxon>
        <taxon>Tritrichomonas</taxon>
    </lineage>
</organism>
<name>A0ABR2IJ43_9EUKA</name>
<evidence type="ECO:0000313" key="2">
    <source>
        <dbReference type="Proteomes" id="UP001470230"/>
    </source>
</evidence>
<sequence length="84" mass="9978">NMVTDNTITRFINKIKEEYPLYRPIAMENDLKDYSFPSFVKRIRANEGLRQEASSIIDSRLFKQPNYGKNIIQAIIRKLNEHDF</sequence>
<comment type="caution">
    <text evidence="1">The sequence shown here is derived from an EMBL/GenBank/DDBJ whole genome shotgun (WGS) entry which is preliminary data.</text>
</comment>
<feature type="non-terminal residue" evidence="1">
    <location>
        <position position="84"/>
    </location>
</feature>
<dbReference type="Proteomes" id="UP001470230">
    <property type="component" value="Unassembled WGS sequence"/>
</dbReference>